<keyword evidence="1" id="KW-0472">Membrane</keyword>
<evidence type="ECO:0000313" key="3">
    <source>
        <dbReference type="Proteomes" id="UP000785679"/>
    </source>
</evidence>
<dbReference type="AlphaFoldDB" id="A0A8J8NFW0"/>
<proteinExistence type="predicted"/>
<accession>A0A8J8NFW0</accession>
<evidence type="ECO:0000256" key="1">
    <source>
        <dbReference type="SAM" id="Phobius"/>
    </source>
</evidence>
<comment type="caution">
    <text evidence="2">The sequence shown here is derived from an EMBL/GenBank/DDBJ whole genome shotgun (WGS) entry which is preliminary data.</text>
</comment>
<gene>
    <name evidence="2" type="ORF">FGO68_gene8022</name>
</gene>
<evidence type="ECO:0000313" key="2">
    <source>
        <dbReference type="EMBL" id="TNV73934.1"/>
    </source>
</evidence>
<protein>
    <submittedName>
        <fullName evidence="2">Uncharacterized protein</fullName>
    </submittedName>
</protein>
<feature type="transmembrane region" description="Helical" evidence="1">
    <location>
        <begin position="173"/>
        <end position="198"/>
    </location>
</feature>
<name>A0A8J8NFW0_HALGN</name>
<sequence>MEREVREEDENFPKISELTKRQAHDESAYAQLLDVYVKEAKKQERADKERQKMFLMERSFSYSVFDIIFPYHMYLGHMESEAKQMHAKKKKNIDEAVDYQLTTLKTFNRRRMYLIWLYYDKFDQLLTPEERDMRDEAEHTVFKYNFILKATSLGMLAYTLFRKRPYGKITNFAVDFACAYSTTYCFLLSYVVGVYKAWPLYERLAQKMIKSKRRVDIEKDTTLLDDFKIKYYKYDVAISKFF</sequence>
<keyword evidence="1" id="KW-0812">Transmembrane</keyword>
<organism evidence="2 3">
    <name type="scientific">Halteria grandinella</name>
    <dbReference type="NCBI Taxonomy" id="5974"/>
    <lineage>
        <taxon>Eukaryota</taxon>
        <taxon>Sar</taxon>
        <taxon>Alveolata</taxon>
        <taxon>Ciliophora</taxon>
        <taxon>Intramacronucleata</taxon>
        <taxon>Spirotrichea</taxon>
        <taxon>Stichotrichia</taxon>
        <taxon>Sporadotrichida</taxon>
        <taxon>Halteriidae</taxon>
        <taxon>Halteria</taxon>
    </lineage>
</organism>
<dbReference type="EMBL" id="RRYP01017810">
    <property type="protein sequence ID" value="TNV73934.1"/>
    <property type="molecule type" value="Genomic_DNA"/>
</dbReference>
<dbReference type="OrthoDB" id="10438114at2759"/>
<keyword evidence="3" id="KW-1185">Reference proteome</keyword>
<dbReference type="Proteomes" id="UP000785679">
    <property type="component" value="Unassembled WGS sequence"/>
</dbReference>
<feature type="transmembrane region" description="Helical" evidence="1">
    <location>
        <begin position="141"/>
        <end position="161"/>
    </location>
</feature>
<reference evidence="2" key="1">
    <citation type="submission" date="2019-06" db="EMBL/GenBank/DDBJ databases">
        <authorList>
            <person name="Zheng W."/>
        </authorList>
    </citation>
    <scope>NUCLEOTIDE SEQUENCE</scope>
    <source>
        <strain evidence="2">QDHG01</strain>
    </source>
</reference>
<keyword evidence="1" id="KW-1133">Transmembrane helix</keyword>